<reference evidence="1 2" key="1">
    <citation type="journal article" date="2023" name="BMC Biotechnol.">
        <title>Vitis rotundifolia cv Carlos genome sequencing.</title>
        <authorList>
            <person name="Huff M."/>
            <person name="Hulse-Kemp A."/>
            <person name="Scheffler B."/>
            <person name="Youngblood R."/>
            <person name="Simpson S."/>
            <person name="Babiker E."/>
            <person name="Staton M."/>
        </authorList>
    </citation>
    <scope>NUCLEOTIDE SEQUENCE [LARGE SCALE GENOMIC DNA]</scope>
    <source>
        <tissue evidence="1">Leaf</tissue>
    </source>
</reference>
<comment type="caution">
    <text evidence="1">The sequence shown here is derived from an EMBL/GenBank/DDBJ whole genome shotgun (WGS) entry which is preliminary data.</text>
</comment>
<dbReference type="EMBL" id="JARBHA010000017">
    <property type="protein sequence ID" value="KAJ9677435.1"/>
    <property type="molecule type" value="Genomic_DNA"/>
</dbReference>
<protein>
    <submittedName>
        <fullName evidence="1">Uncharacterized protein</fullName>
    </submittedName>
</protein>
<accession>A0AA38YVL9</accession>
<dbReference type="Proteomes" id="UP001168098">
    <property type="component" value="Unassembled WGS sequence"/>
</dbReference>
<gene>
    <name evidence="1" type="ORF">PVL29_022430</name>
</gene>
<sequence>MIIAITTWIINAPNVKHSIKAVQHLLVSGSNDLGVAELVSEANHEAAKSFIAVEAAILQLPVALVAPGGVDAVLSADHLPELGFDLVPTLPTLNVKDFTHFLERESEF</sequence>
<keyword evidence="2" id="KW-1185">Reference proteome</keyword>
<name>A0AA38YVL9_VITRO</name>
<organism evidence="1 2">
    <name type="scientific">Vitis rotundifolia</name>
    <name type="common">Muscadine grape</name>
    <dbReference type="NCBI Taxonomy" id="103349"/>
    <lineage>
        <taxon>Eukaryota</taxon>
        <taxon>Viridiplantae</taxon>
        <taxon>Streptophyta</taxon>
        <taxon>Embryophyta</taxon>
        <taxon>Tracheophyta</taxon>
        <taxon>Spermatophyta</taxon>
        <taxon>Magnoliopsida</taxon>
        <taxon>eudicotyledons</taxon>
        <taxon>Gunneridae</taxon>
        <taxon>Pentapetalae</taxon>
        <taxon>rosids</taxon>
        <taxon>Vitales</taxon>
        <taxon>Vitaceae</taxon>
        <taxon>Viteae</taxon>
        <taxon>Vitis</taxon>
    </lineage>
</organism>
<dbReference type="AlphaFoldDB" id="A0AA38YVL9"/>
<evidence type="ECO:0000313" key="2">
    <source>
        <dbReference type="Proteomes" id="UP001168098"/>
    </source>
</evidence>
<proteinExistence type="predicted"/>
<evidence type="ECO:0000313" key="1">
    <source>
        <dbReference type="EMBL" id="KAJ9677435.1"/>
    </source>
</evidence>